<dbReference type="EMBL" id="JYDR01005747">
    <property type="protein sequence ID" value="KRY26103.1"/>
    <property type="molecule type" value="Genomic_DNA"/>
</dbReference>
<comment type="caution">
    <text evidence="1">The sequence shown here is derived from an EMBL/GenBank/DDBJ whole genome shotgun (WGS) entry which is preliminary data.</text>
</comment>
<evidence type="ECO:0000313" key="2">
    <source>
        <dbReference type="Proteomes" id="UP000054632"/>
    </source>
</evidence>
<dbReference type="AlphaFoldDB" id="A0A0V1AMT0"/>
<accession>A0A0V1AMT0</accession>
<evidence type="ECO:0000313" key="1">
    <source>
        <dbReference type="EMBL" id="KRY26103.1"/>
    </source>
</evidence>
<reference evidence="1 2" key="1">
    <citation type="submission" date="2015-01" db="EMBL/GenBank/DDBJ databases">
        <title>Evolution of Trichinella species and genotypes.</title>
        <authorList>
            <person name="Korhonen P.K."/>
            <person name="Edoardo P."/>
            <person name="Giuseppe L.R."/>
            <person name="Gasser R.B."/>
        </authorList>
    </citation>
    <scope>NUCLEOTIDE SEQUENCE [LARGE SCALE GENOMIC DNA]</scope>
    <source>
        <strain evidence="1">ISS13</strain>
    </source>
</reference>
<sequence length="37" mass="4325">MSLCHLFLRACEFASFPRDPEIRVLALLLQFHENCTC</sequence>
<protein>
    <submittedName>
        <fullName evidence="1">Uncharacterized protein</fullName>
    </submittedName>
</protein>
<proteinExistence type="predicted"/>
<organism evidence="1 2">
    <name type="scientific">Trichinella pseudospiralis</name>
    <name type="common">Parasitic roundworm</name>
    <dbReference type="NCBI Taxonomy" id="6337"/>
    <lineage>
        <taxon>Eukaryota</taxon>
        <taxon>Metazoa</taxon>
        <taxon>Ecdysozoa</taxon>
        <taxon>Nematoda</taxon>
        <taxon>Enoplea</taxon>
        <taxon>Dorylaimia</taxon>
        <taxon>Trichinellida</taxon>
        <taxon>Trichinellidae</taxon>
        <taxon>Trichinella</taxon>
    </lineage>
</organism>
<dbReference type="Proteomes" id="UP000054632">
    <property type="component" value="Unassembled WGS sequence"/>
</dbReference>
<gene>
    <name evidence="1" type="ORF">T4A_6904</name>
</gene>
<name>A0A0V1AMT0_TRIPS</name>